<evidence type="ECO:0000313" key="9">
    <source>
        <dbReference type="EMBL" id="WYJ93318.1"/>
    </source>
</evidence>
<dbReference type="EMBL" id="NIBQ01000002">
    <property type="protein sequence ID" value="OUZ33552.1"/>
    <property type="molecule type" value="Genomic_DNA"/>
</dbReference>
<dbReference type="InterPro" id="IPR008271">
    <property type="entry name" value="Ser/Thr_kinase_AS"/>
</dbReference>
<dbReference type="Gene3D" id="1.10.510.10">
    <property type="entry name" value="Transferase(Phosphotransferase) domain 1"/>
    <property type="match status" value="1"/>
</dbReference>
<sequence length="397" mass="45686">MENVTEERVSLYKEIEPLTDKPNGPVLVRNRETKEFFVKKCYPLFLKENLLTLQALDHTHLPKIQEVLVEDGKLFLYEEFIHGKTLTQIIQRSEMIEIEALLKMTLELLDALIALHSKGIIHRDVKPGNIMMTNDGVLKLIDFDAVRTFDGGKETDTVQLGTVGFASPEQFGFAESDRRSDLYSVGVVMNVCATKKYPKEHLSTNKFIRPLILKATKLDPNDRYQSALEMKWEVEEQWKKLKFNQLSDEKVENKASQEDRIREILAKNAANKEQQQNNPQKVAETYPSSIVRKYVPGFRTDIVWKKVIAVIYYLFIGLGLPLDISRNGSSTGRSALVVEDLLYFVLPVFLFTNFMDFHSKLPLLKSKKRIVRIFGYILLGLFWLALCSLLRGEQRVP</sequence>
<evidence type="ECO:0000313" key="10">
    <source>
        <dbReference type="Proteomes" id="UP000196151"/>
    </source>
</evidence>
<evidence type="ECO:0000259" key="7">
    <source>
        <dbReference type="PROSITE" id="PS50011"/>
    </source>
</evidence>
<dbReference type="InterPro" id="IPR000719">
    <property type="entry name" value="Prot_kinase_dom"/>
</dbReference>
<organism evidence="8">
    <name type="scientific">Candidatus Enterococcus dunnyi</name>
    <dbReference type="NCBI Taxonomy" id="1834192"/>
    <lineage>
        <taxon>Bacteria</taxon>
        <taxon>Bacillati</taxon>
        <taxon>Bacillota</taxon>
        <taxon>Bacilli</taxon>
        <taxon>Lactobacillales</taxon>
        <taxon>Enterococcaceae</taxon>
        <taxon>Enterococcus</taxon>
    </lineage>
</organism>
<feature type="transmembrane region" description="Helical" evidence="6">
    <location>
        <begin position="370"/>
        <end position="391"/>
    </location>
</feature>
<reference evidence="9" key="3">
    <citation type="submission" date="2024-03" db="EMBL/GenBank/DDBJ databases">
        <title>The Genome Sequence of Enterococcus sp. DIV0238c.</title>
        <authorList>
            <consortium name="The Broad Institute Genomics Platform"/>
            <consortium name="The Broad Institute Microbial Omics Core"/>
            <consortium name="The Broad Institute Genomic Center for Infectious Diseases"/>
            <person name="Earl A."/>
            <person name="Manson A."/>
            <person name="Gilmore M."/>
            <person name="Schwartman J."/>
            <person name="Shea T."/>
            <person name="Abouelleil A."/>
            <person name="Cao P."/>
            <person name="Chapman S."/>
            <person name="Cusick C."/>
            <person name="Young S."/>
            <person name="Neafsey D."/>
            <person name="Nusbaum C."/>
            <person name="Birren B."/>
        </authorList>
    </citation>
    <scope>NUCLEOTIDE SEQUENCE</scope>
    <source>
        <strain evidence="9">9D6_DIV0238</strain>
    </source>
</reference>
<dbReference type="EC" id="2.7.11.1" evidence="1"/>
<name>A0A200J8J1_9ENTE</name>
<dbReference type="SMART" id="SM00220">
    <property type="entry name" value="S_TKc"/>
    <property type="match status" value="1"/>
</dbReference>
<evidence type="ECO:0000256" key="3">
    <source>
        <dbReference type="ARBA" id="ARBA00022741"/>
    </source>
</evidence>
<dbReference type="OrthoDB" id="9788659at2"/>
<evidence type="ECO:0000256" key="1">
    <source>
        <dbReference type="ARBA" id="ARBA00012513"/>
    </source>
</evidence>
<dbReference type="CDD" id="cd14014">
    <property type="entry name" value="STKc_PknB_like"/>
    <property type="match status" value="1"/>
</dbReference>
<keyword evidence="3" id="KW-0547">Nucleotide-binding</keyword>
<dbReference type="InterPro" id="IPR011009">
    <property type="entry name" value="Kinase-like_dom_sf"/>
</dbReference>
<evidence type="ECO:0000313" key="8">
    <source>
        <dbReference type="EMBL" id="OUZ33552.1"/>
    </source>
</evidence>
<keyword evidence="6" id="KW-1133">Transmembrane helix</keyword>
<keyword evidence="6" id="KW-0472">Membrane</keyword>
<keyword evidence="10" id="KW-1185">Reference proteome</keyword>
<dbReference type="SUPFAM" id="SSF56112">
    <property type="entry name" value="Protein kinase-like (PK-like)"/>
    <property type="match status" value="1"/>
</dbReference>
<reference evidence="8" key="1">
    <citation type="submission" date="2017-05" db="EMBL/GenBank/DDBJ databases">
        <title>The Genome Sequence of Enterococcus sp. 9D6_DIV0238.</title>
        <authorList>
            <consortium name="The Broad Institute Genomics Platform"/>
            <consortium name="The Broad Institute Genomic Center for Infectious Diseases"/>
            <person name="Earl A."/>
            <person name="Manson A."/>
            <person name="Schwartman J."/>
            <person name="Gilmore M."/>
            <person name="Abouelleil A."/>
            <person name="Cao P."/>
            <person name="Chapman S."/>
            <person name="Cusick C."/>
            <person name="Shea T."/>
            <person name="Young S."/>
            <person name="Neafsey D."/>
            <person name="Nusbaum C."/>
            <person name="Birren B."/>
        </authorList>
    </citation>
    <scope>NUCLEOTIDE SEQUENCE [LARGE SCALE GENOMIC DNA]</scope>
    <source>
        <strain evidence="8">9D6_DIV0238</strain>
    </source>
</reference>
<dbReference type="AlphaFoldDB" id="A0A200J8J1"/>
<gene>
    <name evidence="9" type="ORF">A5889_000814</name>
    <name evidence="8" type="ORF">A5889_002267</name>
</gene>
<dbReference type="Pfam" id="PF00069">
    <property type="entry name" value="Pkinase"/>
    <property type="match status" value="1"/>
</dbReference>
<evidence type="ECO:0000256" key="6">
    <source>
        <dbReference type="SAM" id="Phobius"/>
    </source>
</evidence>
<evidence type="ECO:0000256" key="5">
    <source>
        <dbReference type="ARBA" id="ARBA00022840"/>
    </source>
</evidence>
<feature type="domain" description="Protein kinase" evidence="7">
    <location>
        <begin position="1"/>
        <end position="289"/>
    </location>
</feature>
<protein>
    <recommendedName>
        <fullName evidence="1">non-specific serine/threonine protein kinase</fullName>
        <ecNumber evidence="1">2.7.11.1</ecNumber>
    </recommendedName>
</protein>
<keyword evidence="5" id="KW-0067">ATP-binding</keyword>
<keyword evidence="4" id="KW-0418">Kinase</keyword>
<feature type="transmembrane region" description="Helical" evidence="6">
    <location>
        <begin position="302"/>
        <end position="321"/>
    </location>
</feature>
<proteinExistence type="predicted"/>
<dbReference type="GO" id="GO:0005524">
    <property type="term" value="F:ATP binding"/>
    <property type="evidence" value="ECO:0007669"/>
    <property type="project" value="UniProtKB-KW"/>
</dbReference>
<dbReference type="GO" id="GO:0004674">
    <property type="term" value="F:protein serine/threonine kinase activity"/>
    <property type="evidence" value="ECO:0007669"/>
    <property type="project" value="UniProtKB-EC"/>
</dbReference>
<evidence type="ECO:0000256" key="4">
    <source>
        <dbReference type="ARBA" id="ARBA00022777"/>
    </source>
</evidence>
<dbReference type="RefSeq" id="WP_087641332.1">
    <property type="nucleotide sequence ID" value="NZ_CP147246.1"/>
</dbReference>
<keyword evidence="6" id="KW-0812">Transmembrane</keyword>
<keyword evidence="2" id="KW-0808">Transferase</keyword>
<dbReference type="PANTHER" id="PTHR43289:SF6">
    <property type="entry name" value="SERINE_THREONINE-PROTEIN KINASE NEKL-3"/>
    <property type="match status" value="1"/>
</dbReference>
<dbReference type="EMBL" id="CP147246">
    <property type="protein sequence ID" value="WYJ93318.1"/>
    <property type="molecule type" value="Genomic_DNA"/>
</dbReference>
<dbReference type="PANTHER" id="PTHR43289">
    <property type="entry name" value="MITOGEN-ACTIVATED PROTEIN KINASE KINASE KINASE 20-RELATED"/>
    <property type="match status" value="1"/>
</dbReference>
<feature type="transmembrane region" description="Helical" evidence="6">
    <location>
        <begin position="341"/>
        <end position="358"/>
    </location>
</feature>
<accession>A0A200J8J1</accession>
<dbReference type="PROSITE" id="PS00108">
    <property type="entry name" value="PROTEIN_KINASE_ST"/>
    <property type="match status" value="1"/>
</dbReference>
<evidence type="ECO:0000256" key="2">
    <source>
        <dbReference type="ARBA" id="ARBA00022679"/>
    </source>
</evidence>
<reference evidence="9" key="2">
    <citation type="submission" date="2017-05" db="EMBL/GenBank/DDBJ databases">
        <authorList>
            <consortium name="The Broad Institute Genomics Platform"/>
            <consortium name="The Broad Institute Genomic Center for Infectious Diseases"/>
            <person name="Earl A."/>
            <person name="Manson A."/>
            <person name="Schwartman J."/>
            <person name="Gilmore M."/>
            <person name="Abouelleil A."/>
            <person name="Cao P."/>
            <person name="Chapman S."/>
            <person name="Cusick C."/>
            <person name="Shea T."/>
            <person name="Young S."/>
            <person name="Neafsey D."/>
            <person name="Nusbaum C."/>
            <person name="Birren B."/>
        </authorList>
    </citation>
    <scope>NUCLEOTIDE SEQUENCE</scope>
    <source>
        <strain evidence="9">9D6_DIV0238</strain>
    </source>
</reference>
<dbReference type="Proteomes" id="UP000196151">
    <property type="component" value="Chromosome"/>
</dbReference>
<dbReference type="PROSITE" id="PS50011">
    <property type="entry name" value="PROTEIN_KINASE_DOM"/>
    <property type="match status" value="1"/>
</dbReference>